<dbReference type="EMBL" id="JAPDHZ010000003">
    <property type="protein sequence ID" value="MDG0791534.1"/>
    <property type="molecule type" value="Genomic_DNA"/>
</dbReference>
<evidence type="ECO:0008006" key="5">
    <source>
        <dbReference type="Google" id="ProtNLM"/>
    </source>
</evidence>
<keyword evidence="4" id="KW-1185">Reference proteome</keyword>
<proteinExistence type="predicted"/>
<feature type="chain" id="PRO_5040917604" description="ABC transporter substrate-binding protein" evidence="2">
    <location>
        <begin position="24"/>
        <end position="126"/>
    </location>
</feature>
<dbReference type="Proteomes" id="UP001153387">
    <property type="component" value="Unassembled WGS sequence"/>
</dbReference>
<dbReference type="AlphaFoldDB" id="A0A9X4KG06"/>
<reference evidence="3 4" key="1">
    <citation type="submission" date="2022-10" db="EMBL/GenBank/DDBJ databases">
        <title>Comparative genomic analysis of Cohnella hashimotonis sp. nov., isolated from the International Space Station.</title>
        <authorList>
            <person name="Simpson A."/>
            <person name="Venkateswaran K."/>
        </authorList>
    </citation>
    <scope>NUCLEOTIDE SEQUENCE [LARGE SCALE GENOMIC DNA]</scope>
    <source>
        <strain evidence="3 4">DSM 18997</strain>
    </source>
</reference>
<organism evidence="3 4">
    <name type="scientific">Cohnella ginsengisoli</name>
    <dbReference type="NCBI Taxonomy" id="425004"/>
    <lineage>
        <taxon>Bacteria</taxon>
        <taxon>Bacillati</taxon>
        <taxon>Bacillota</taxon>
        <taxon>Bacilli</taxon>
        <taxon>Bacillales</taxon>
        <taxon>Paenibacillaceae</taxon>
        <taxon>Cohnella</taxon>
    </lineage>
</organism>
<dbReference type="PROSITE" id="PS51257">
    <property type="entry name" value="PROKAR_LIPOPROTEIN"/>
    <property type="match status" value="1"/>
</dbReference>
<dbReference type="RefSeq" id="WP_277565410.1">
    <property type="nucleotide sequence ID" value="NZ_JAPDHZ010000003.1"/>
</dbReference>
<sequence length="126" mass="12612">MANRIRTTMLLMAALLSMGSAMTACSKSGGNEGQASASGSAATATSSATADASGSASASPAACTEPVELNMFVDATWYPFQEWSGEVPEAITKATCVKPKVTIATDDKQLALMVASGGSAGSGRLL</sequence>
<feature type="signal peptide" evidence="2">
    <location>
        <begin position="1"/>
        <end position="23"/>
    </location>
</feature>
<gene>
    <name evidence="3" type="ORF">OMP38_12125</name>
</gene>
<evidence type="ECO:0000256" key="1">
    <source>
        <dbReference type="SAM" id="MobiDB-lite"/>
    </source>
</evidence>
<accession>A0A9X4KG06</accession>
<evidence type="ECO:0000313" key="3">
    <source>
        <dbReference type="EMBL" id="MDG0791534.1"/>
    </source>
</evidence>
<keyword evidence="2" id="KW-0732">Signal</keyword>
<feature type="compositionally biased region" description="Low complexity" evidence="1">
    <location>
        <begin position="35"/>
        <end position="60"/>
    </location>
</feature>
<evidence type="ECO:0000256" key="2">
    <source>
        <dbReference type="SAM" id="SignalP"/>
    </source>
</evidence>
<comment type="caution">
    <text evidence="3">The sequence shown here is derived from an EMBL/GenBank/DDBJ whole genome shotgun (WGS) entry which is preliminary data.</text>
</comment>
<evidence type="ECO:0000313" key="4">
    <source>
        <dbReference type="Proteomes" id="UP001153387"/>
    </source>
</evidence>
<protein>
    <recommendedName>
        <fullName evidence="5">ABC transporter substrate-binding protein</fullName>
    </recommendedName>
</protein>
<feature type="region of interest" description="Disordered" evidence="1">
    <location>
        <begin position="27"/>
        <end position="60"/>
    </location>
</feature>
<name>A0A9X4KG06_9BACL</name>